<dbReference type="PROSITE" id="PS50977">
    <property type="entry name" value="HTH_TETR_2"/>
    <property type="match status" value="1"/>
</dbReference>
<comment type="caution">
    <text evidence="6">The sequence shown here is derived from an EMBL/GenBank/DDBJ whole genome shotgun (WGS) entry which is preliminary data.</text>
</comment>
<dbReference type="PANTHER" id="PTHR30055">
    <property type="entry name" value="HTH-TYPE TRANSCRIPTIONAL REGULATOR RUTR"/>
    <property type="match status" value="1"/>
</dbReference>
<organism evidence="6 7">
    <name type="scientific">Streptomyces swartbergensis</name>
    <dbReference type="NCBI Taxonomy" id="487165"/>
    <lineage>
        <taxon>Bacteria</taxon>
        <taxon>Bacillati</taxon>
        <taxon>Actinomycetota</taxon>
        <taxon>Actinomycetes</taxon>
        <taxon>Kitasatosporales</taxon>
        <taxon>Streptomycetaceae</taxon>
        <taxon>Streptomyces</taxon>
    </lineage>
</organism>
<dbReference type="InterPro" id="IPR036271">
    <property type="entry name" value="Tet_transcr_reg_TetR-rel_C_sf"/>
</dbReference>
<dbReference type="GO" id="GO:0000976">
    <property type="term" value="F:transcription cis-regulatory region binding"/>
    <property type="evidence" value="ECO:0007669"/>
    <property type="project" value="TreeGrafter"/>
</dbReference>
<protein>
    <submittedName>
        <fullName evidence="6">TetR family transcriptional regulator</fullName>
    </submittedName>
</protein>
<keyword evidence="7" id="KW-1185">Reference proteome</keyword>
<dbReference type="RefSeq" id="WP_086601987.1">
    <property type="nucleotide sequence ID" value="NZ_NGFN01000104.1"/>
</dbReference>
<name>A0A243S2Q4_9ACTN</name>
<sequence>MPAAPRRTRSDALQNRARLLEVAAQVFAEQGLDTAPAAIAKQAGVGVGTLYRHFPTREALIDAAYRHQLTRVCEKAADLLARHPAAEATRMWMEHFIDYATAKSGMSAALNAVIASGVDPYADSRALLTDAVASLLEAGGRDGSLRTDVTSDEVLLLMGGIAYSVQHGTEEQARRLVDLLMDALTKDATAS</sequence>
<dbReference type="InterPro" id="IPR049445">
    <property type="entry name" value="TetR_SbtR-like_C"/>
</dbReference>
<evidence type="ECO:0000259" key="5">
    <source>
        <dbReference type="PROSITE" id="PS50977"/>
    </source>
</evidence>
<dbReference type="AlphaFoldDB" id="A0A243S2Q4"/>
<proteinExistence type="predicted"/>
<evidence type="ECO:0000313" key="6">
    <source>
        <dbReference type="EMBL" id="OUD01800.1"/>
    </source>
</evidence>
<dbReference type="PANTHER" id="PTHR30055:SF234">
    <property type="entry name" value="HTH-TYPE TRANSCRIPTIONAL REGULATOR BETI"/>
    <property type="match status" value="1"/>
</dbReference>
<dbReference type="SUPFAM" id="SSF46689">
    <property type="entry name" value="Homeodomain-like"/>
    <property type="match status" value="1"/>
</dbReference>
<dbReference type="SUPFAM" id="SSF48498">
    <property type="entry name" value="Tetracyclin repressor-like, C-terminal domain"/>
    <property type="match status" value="1"/>
</dbReference>
<dbReference type="InterPro" id="IPR009057">
    <property type="entry name" value="Homeodomain-like_sf"/>
</dbReference>
<dbReference type="PRINTS" id="PR00455">
    <property type="entry name" value="HTHTETR"/>
</dbReference>
<evidence type="ECO:0000313" key="7">
    <source>
        <dbReference type="Proteomes" id="UP000195105"/>
    </source>
</evidence>
<dbReference type="Proteomes" id="UP000195105">
    <property type="component" value="Unassembled WGS sequence"/>
</dbReference>
<evidence type="ECO:0000256" key="1">
    <source>
        <dbReference type="ARBA" id="ARBA00023015"/>
    </source>
</evidence>
<dbReference type="Pfam" id="PF21597">
    <property type="entry name" value="TetR_C_43"/>
    <property type="match status" value="1"/>
</dbReference>
<dbReference type="Gene3D" id="1.10.357.10">
    <property type="entry name" value="Tetracycline Repressor, domain 2"/>
    <property type="match status" value="1"/>
</dbReference>
<feature type="DNA-binding region" description="H-T-H motif" evidence="4">
    <location>
        <begin position="35"/>
        <end position="54"/>
    </location>
</feature>
<reference evidence="6 7" key="1">
    <citation type="submission" date="2017-05" db="EMBL/GenBank/DDBJ databases">
        <title>Biotechnological potential of actinobacteria isolated from South African environments.</title>
        <authorList>
            <person name="Le Roes-Hill M."/>
            <person name="Prins A."/>
            <person name="Durrell K.A."/>
        </authorList>
    </citation>
    <scope>NUCLEOTIDE SEQUENCE [LARGE SCALE GENOMIC DNA]</scope>
    <source>
        <strain evidence="6 7">HMC13</strain>
    </source>
</reference>
<dbReference type="InterPro" id="IPR050109">
    <property type="entry name" value="HTH-type_TetR-like_transc_reg"/>
</dbReference>
<evidence type="ECO:0000256" key="4">
    <source>
        <dbReference type="PROSITE-ProRule" id="PRU00335"/>
    </source>
</evidence>
<evidence type="ECO:0000256" key="3">
    <source>
        <dbReference type="ARBA" id="ARBA00023163"/>
    </source>
</evidence>
<accession>A0A243S2Q4</accession>
<dbReference type="InterPro" id="IPR001647">
    <property type="entry name" value="HTH_TetR"/>
</dbReference>
<keyword evidence="1" id="KW-0805">Transcription regulation</keyword>
<dbReference type="Pfam" id="PF00440">
    <property type="entry name" value="TetR_N"/>
    <property type="match status" value="1"/>
</dbReference>
<keyword evidence="2 4" id="KW-0238">DNA-binding</keyword>
<feature type="domain" description="HTH tetR-type" evidence="5">
    <location>
        <begin position="13"/>
        <end position="72"/>
    </location>
</feature>
<evidence type="ECO:0000256" key="2">
    <source>
        <dbReference type="ARBA" id="ARBA00023125"/>
    </source>
</evidence>
<gene>
    <name evidence="6" type="ORF">CA983_18345</name>
</gene>
<dbReference type="GO" id="GO:0003700">
    <property type="term" value="F:DNA-binding transcription factor activity"/>
    <property type="evidence" value="ECO:0007669"/>
    <property type="project" value="TreeGrafter"/>
</dbReference>
<dbReference type="EMBL" id="NGFN01000104">
    <property type="protein sequence ID" value="OUD01800.1"/>
    <property type="molecule type" value="Genomic_DNA"/>
</dbReference>
<keyword evidence="3" id="KW-0804">Transcription</keyword>